<dbReference type="InParanoid" id="A0A0V1BMX4"/>
<protein>
    <submittedName>
        <fullName evidence="1">Uncharacterized protein</fullName>
    </submittedName>
</protein>
<reference evidence="1 2" key="1">
    <citation type="submission" date="2015-01" db="EMBL/GenBank/DDBJ databases">
        <title>Evolution of Trichinella species and genotypes.</title>
        <authorList>
            <person name="Korhonen P.K."/>
            <person name="Edoardo P."/>
            <person name="Giuseppe L.R."/>
            <person name="Gasser R.B."/>
        </authorList>
    </citation>
    <scope>NUCLEOTIDE SEQUENCE [LARGE SCALE GENOMIC DNA]</scope>
    <source>
        <strain evidence="1">ISS3</strain>
    </source>
</reference>
<dbReference type="Proteomes" id="UP000054776">
    <property type="component" value="Unassembled WGS sequence"/>
</dbReference>
<accession>A0A0V1BMX4</accession>
<evidence type="ECO:0000313" key="1">
    <source>
        <dbReference type="EMBL" id="KRY38326.1"/>
    </source>
</evidence>
<evidence type="ECO:0000313" key="2">
    <source>
        <dbReference type="Proteomes" id="UP000054776"/>
    </source>
</evidence>
<comment type="caution">
    <text evidence="1">The sequence shown here is derived from an EMBL/GenBank/DDBJ whole genome shotgun (WGS) entry which is preliminary data.</text>
</comment>
<gene>
    <name evidence="1" type="ORF">T01_4537</name>
</gene>
<organism evidence="1 2">
    <name type="scientific">Trichinella spiralis</name>
    <name type="common">Trichina worm</name>
    <dbReference type="NCBI Taxonomy" id="6334"/>
    <lineage>
        <taxon>Eukaryota</taxon>
        <taxon>Metazoa</taxon>
        <taxon>Ecdysozoa</taxon>
        <taxon>Nematoda</taxon>
        <taxon>Enoplea</taxon>
        <taxon>Dorylaimia</taxon>
        <taxon>Trichinellida</taxon>
        <taxon>Trichinellidae</taxon>
        <taxon>Trichinella</taxon>
    </lineage>
</organism>
<name>A0A0V1BMX4_TRISP</name>
<proteinExistence type="predicted"/>
<dbReference type="EMBL" id="JYDH01000026">
    <property type="protein sequence ID" value="KRY38326.1"/>
    <property type="molecule type" value="Genomic_DNA"/>
</dbReference>
<keyword evidence="2" id="KW-1185">Reference proteome</keyword>
<dbReference type="AlphaFoldDB" id="A0A0V1BMX4"/>
<sequence length="89" mass="10018">MLKNFNNFNNVVGNGSWDGYLCQSGVAEVPASAFRLCCMMLRCDIGVEAKSAIVQVCSELKHAQSEMKDKGWFYSVPLFSHWSLPTLFY</sequence>